<dbReference type="PROSITE" id="PS52004">
    <property type="entry name" value="KS3_2"/>
    <property type="match status" value="1"/>
</dbReference>
<dbReference type="Pfam" id="PF00501">
    <property type="entry name" value="AMP-binding"/>
    <property type="match status" value="1"/>
</dbReference>
<evidence type="ECO:0000256" key="1">
    <source>
        <dbReference type="ARBA" id="ARBA00022450"/>
    </source>
</evidence>
<proteinExistence type="predicted"/>
<dbReference type="InterPro" id="IPR020845">
    <property type="entry name" value="AMP-binding_CS"/>
</dbReference>
<feature type="domain" description="Carrier" evidence="4">
    <location>
        <begin position="586"/>
        <end position="661"/>
    </location>
</feature>
<reference evidence="6" key="1">
    <citation type="journal article" date="2015" name="Appl. Environ. Microbiol.">
        <title>Nonribosomal peptide synthase gene clusters for lipopeptide biosynthesis in Bacillus subtilis 916 and their phenotypic functions.</title>
        <authorList>
            <person name="Luo C."/>
            <person name="Liu X."/>
            <person name="Zhou H."/>
            <person name="Wang X."/>
            <person name="Chen Z."/>
        </authorList>
    </citation>
    <scope>NUCLEOTIDE SEQUENCE</scope>
    <source>
        <strain evidence="6">916</strain>
    </source>
</reference>
<dbReference type="InterPro" id="IPR014030">
    <property type="entry name" value="Ketoacyl_synth_N"/>
</dbReference>
<organism evidence="6">
    <name type="scientific">Bacillus subtilis</name>
    <dbReference type="NCBI Taxonomy" id="1423"/>
    <lineage>
        <taxon>Bacteria</taxon>
        <taxon>Bacillati</taxon>
        <taxon>Bacillota</taxon>
        <taxon>Bacilli</taxon>
        <taxon>Bacillales</taxon>
        <taxon>Bacillaceae</taxon>
        <taxon>Bacillus</taxon>
    </lineage>
</organism>
<dbReference type="Pfam" id="PF02801">
    <property type="entry name" value="Ketoacyl-synt_C"/>
    <property type="match status" value="1"/>
</dbReference>
<dbReference type="SUPFAM" id="SSF56801">
    <property type="entry name" value="Acetyl-CoA synthetase-like"/>
    <property type="match status" value="1"/>
</dbReference>
<dbReference type="Gene3D" id="1.10.1240.100">
    <property type="match status" value="1"/>
</dbReference>
<accession>W6ANQ3</accession>
<dbReference type="GO" id="GO:0006633">
    <property type="term" value="P:fatty acid biosynthetic process"/>
    <property type="evidence" value="ECO:0007669"/>
    <property type="project" value="InterPro"/>
</dbReference>
<dbReference type="InterPro" id="IPR014031">
    <property type="entry name" value="Ketoacyl_synth_C"/>
</dbReference>
<dbReference type="CDD" id="cd00833">
    <property type="entry name" value="PKS"/>
    <property type="match status" value="1"/>
</dbReference>
<dbReference type="Pfam" id="PF22621">
    <property type="entry name" value="CurL-like_PKS_C"/>
    <property type="match status" value="1"/>
</dbReference>
<evidence type="ECO:0000313" key="6">
    <source>
        <dbReference type="EMBL" id="AHI59107.1"/>
    </source>
</evidence>
<dbReference type="GO" id="GO:0005886">
    <property type="term" value="C:plasma membrane"/>
    <property type="evidence" value="ECO:0007669"/>
    <property type="project" value="TreeGrafter"/>
</dbReference>
<dbReference type="PROSITE" id="PS00455">
    <property type="entry name" value="AMP_BINDING"/>
    <property type="match status" value="1"/>
</dbReference>
<dbReference type="PANTHER" id="PTHR43775:SF37">
    <property type="entry name" value="SI:DKEY-61P9.11"/>
    <property type="match status" value="1"/>
</dbReference>
<dbReference type="SMART" id="SM00825">
    <property type="entry name" value="PKS_KS"/>
    <property type="match status" value="1"/>
</dbReference>
<evidence type="ECO:0000256" key="3">
    <source>
        <dbReference type="ARBA" id="ARBA00022679"/>
    </source>
</evidence>
<dbReference type="InterPro" id="IPR009081">
    <property type="entry name" value="PP-bd_ACP"/>
</dbReference>
<dbReference type="PROSITE" id="PS00012">
    <property type="entry name" value="PHOSPHOPANTETHEINE"/>
    <property type="match status" value="1"/>
</dbReference>
<evidence type="ECO:0000259" key="4">
    <source>
        <dbReference type="PROSITE" id="PS50075"/>
    </source>
</evidence>
<dbReference type="InterPro" id="IPR050091">
    <property type="entry name" value="PKS_NRPS_Biosynth_Enz"/>
</dbReference>
<evidence type="ECO:0000259" key="5">
    <source>
        <dbReference type="PROSITE" id="PS52004"/>
    </source>
</evidence>
<feature type="domain" description="Ketosynthase family 3 (KS3)" evidence="5">
    <location>
        <begin position="678"/>
        <end position="1101"/>
    </location>
</feature>
<dbReference type="GO" id="GO:0005737">
    <property type="term" value="C:cytoplasm"/>
    <property type="evidence" value="ECO:0007669"/>
    <property type="project" value="TreeGrafter"/>
</dbReference>
<dbReference type="GO" id="GO:0004315">
    <property type="term" value="F:3-oxoacyl-[acyl-carrier-protein] synthase activity"/>
    <property type="evidence" value="ECO:0007669"/>
    <property type="project" value="InterPro"/>
</dbReference>
<dbReference type="InterPro" id="IPR000873">
    <property type="entry name" value="AMP-dep_synth/lig_dom"/>
</dbReference>
<dbReference type="SUPFAM" id="SSF53901">
    <property type="entry name" value="Thiolase-like"/>
    <property type="match status" value="1"/>
</dbReference>
<keyword evidence="3" id="KW-0808">Transferase</keyword>
<dbReference type="GO" id="GO:0004312">
    <property type="term" value="F:fatty acid synthase activity"/>
    <property type="evidence" value="ECO:0007669"/>
    <property type="project" value="TreeGrafter"/>
</dbReference>
<dbReference type="Pfam" id="PF00109">
    <property type="entry name" value="ketoacyl-synt"/>
    <property type="match status" value="1"/>
</dbReference>
<dbReference type="InterPro" id="IPR045851">
    <property type="entry name" value="AMP-bd_C_sf"/>
</dbReference>
<dbReference type="PANTHER" id="PTHR43775">
    <property type="entry name" value="FATTY ACID SYNTHASE"/>
    <property type="match status" value="1"/>
</dbReference>
<dbReference type="Pfam" id="PF00550">
    <property type="entry name" value="PP-binding"/>
    <property type="match status" value="1"/>
</dbReference>
<dbReference type="InterPro" id="IPR016039">
    <property type="entry name" value="Thiolase-like"/>
</dbReference>
<protein>
    <submittedName>
        <fullName evidence="6">Locillomycin synthase D</fullName>
    </submittedName>
</protein>
<dbReference type="InterPro" id="IPR020841">
    <property type="entry name" value="PKS_Beta-ketoAc_synthase_dom"/>
</dbReference>
<dbReference type="EMBL" id="KF866134">
    <property type="protein sequence ID" value="AHI59107.1"/>
    <property type="molecule type" value="Genomic_DNA"/>
</dbReference>
<sequence>MISIVISFGGDKTMTLLSAIQKKASEETKGITFVKNRKKEKRVSYKELLMTSLRILGFLQSKGVTYKDEIVFQLKDNEDFINVFWAGILGGFIPVPVNSGTNDEHKLKFFKVWEKLNNPYLICDMEQYENLMKYAQHAGIDTVKIRNRVIDIQEVYNFEEEGLIHKCTEDDIAFVQFSSGSTGDPKGVILKHRNIMANIEGIITNGEMSKSDSLLTWLPLTHDMGIIGCHLVPTFLNINQVQINTNDFIRRPTLWLEKATQHKSTLLFSPNFGYRYTLKYMKKFSMNYDLSHVRLIINGAEPISADLCEEFLSEMSQYGLKKRTMLPSYGLAEACLGVASPNPSEGKIIEWVIDRRKMNIGDTVAVMDNEESRFATVFIDVGSPIKHTDVRITDKERNVLGDNTVGFIEIHGANVTSGYYNMPDKTKEVLSDEGWLNTGDLGFMHNGRLIVIGRYKDVIFLNGQNFYAHDLERIIRDVAGIPLTEAEVAIGGVRNYKEQSEKVVAFVRFRQPIDKFLDVERNIKRELNIKLGVKVDHVIPIKQIPKTTSGKIQRFNLVQKFEEGIFDPVVNEIKKIKLQLQQKHNEEIGQLEGKLLDVCKEFIPDREFGINDNFFEIGIDSLTLTQMSSELQKLYTEKITIADFYANPTIKELARYIKYGDSLSEKKEKCINKLSVQNEDVAIVGISVRVAHATGLDEYWELIRNGLEAVRELPNNRKNDLYEYLKKEGQAPENLEFQQASYLDEIDSFDYKYFNILPVEAVSMAPAQRLFLEEASKAVEDAGYSGDKLKGTKTGVYVGYMSDMDGFKYQQIVKSSEDFLTPTGYLSSNIAGRVSYFMDLKGPNLMVDSACSSSLVALDLACMGLRDGSCEQAIVGGIRLKTIPVEDGFKAGFESDDYRTRPFDKNGNGTGEGEGVVAIMIKPLSAAEAAKDHIYAVIKGTAINNDGTSLGLSAPNPAAQTAAILEALQKADVDPSTVSYIEAQGTGTPIGDPIEIQGLTNAYGRSNGKQYCSIGSVRGNIGHLYEASGLSSLVKCCLMMQHKIIPPLANFKEANKNIQFEKTPFFPNTVEMKWEPVKGVRRCGINNFGFSGTNCHVILEEYSVKKEFHPESHTELPLIFTISAKNKQVLKQLIESYIRSLEKNNDMRIEDICYTSNVAREHHEIRAAIITDSIKDLLNKLKRFTFKTDLSTKTFYGIHKRLKESAAFKKIGQLSKDEVSLLSKNGNTLISEIDRNNREIQLNRISQIYTRGADLSWEGFYSLSYVNKVSLPSYEFQKLRCWPSFTYNEKVLN</sequence>
<keyword evidence="1" id="KW-0596">Phosphopantetheine</keyword>
<dbReference type="InterPro" id="IPR042099">
    <property type="entry name" value="ANL_N_sf"/>
</dbReference>
<evidence type="ECO:0000256" key="2">
    <source>
        <dbReference type="ARBA" id="ARBA00022553"/>
    </source>
</evidence>
<dbReference type="InterPro" id="IPR018201">
    <property type="entry name" value="Ketoacyl_synth_AS"/>
</dbReference>
<dbReference type="Gene3D" id="3.40.50.12780">
    <property type="entry name" value="N-terminal domain of ligase-like"/>
    <property type="match status" value="1"/>
</dbReference>
<gene>
    <name evidence="6" type="primary">locD</name>
</gene>
<dbReference type="Gene3D" id="3.40.47.10">
    <property type="match status" value="1"/>
</dbReference>
<dbReference type="Gene3D" id="3.30.300.30">
    <property type="match status" value="1"/>
</dbReference>
<dbReference type="PROSITE" id="PS50075">
    <property type="entry name" value="CARRIER"/>
    <property type="match status" value="1"/>
</dbReference>
<dbReference type="PROSITE" id="PS00606">
    <property type="entry name" value="KS3_1"/>
    <property type="match status" value="1"/>
</dbReference>
<dbReference type="GO" id="GO:0071770">
    <property type="term" value="P:DIM/DIP cell wall layer assembly"/>
    <property type="evidence" value="ECO:0007669"/>
    <property type="project" value="TreeGrafter"/>
</dbReference>
<dbReference type="InterPro" id="IPR036736">
    <property type="entry name" value="ACP-like_sf"/>
</dbReference>
<name>W6ANQ3_BACIU</name>
<dbReference type="SUPFAM" id="SSF47336">
    <property type="entry name" value="ACP-like"/>
    <property type="match status" value="1"/>
</dbReference>
<dbReference type="Gene3D" id="1.10.1200.10">
    <property type="entry name" value="ACP-like"/>
    <property type="match status" value="1"/>
</dbReference>
<keyword evidence="2" id="KW-0597">Phosphoprotein</keyword>
<dbReference type="InterPro" id="IPR006162">
    <property type="entry name" value="Ppantetheine_attach_site"/>
</dbReference>